<dbReference type="PANTHER" id="PTHR43776:SF8">
    <property type="entry name" value="ABC TRANSPORTER, ATP-BINDING PROTEIN"/>
    <property type="match status" value="1"/>
</dbReference>
<evidence type="ECO:0000259" key="5">
    <source>
        <dbReference type="PROSITE" id="PS50893"/>
    </source>
</evidence>
<dbReference type="PROSITE" id="PS00211">
    <property type="entry name" value="ABC_TRANSPORTER_1"/>
    <property type="match status" value="1"/>
</dbReference>
<evidence type="ECO:0000313" key="6">
    <source>
        <dbReference type="EMBL" id="GAA3684095.1"/>
    </source>
</evidence>
<dbReference type="Pfam" id="PF00005">
    <property type="entry name" value="ABC_tran"/>
    <property type="match status" value="1"/>
</dbReference>
<dbReference type="InterPro" id="IPR017871">
    <property type="entry name" value="ABC_transporter-like_CS"/>
</dbReference>
<dbReference type="EMBL" id="BAABEO010000015">
    <property type="protein sequence ID" value="GAA3684095.1"/>
    <property type="molecule type" value="Genomic_DNA"/>
</dbReference>
<keyword evidence="7" id="KW-1185">Reference proteome</keyword>
<dbReference type="SMART" id="SM00382">
    <property type="entry name" value="AAA"/>
    <property type="match status" value="1"/>
</dbReference>
<reference evidence="7" key="1">
    <citation type="journal article" date="2019" name="Int. J. Syst. Evol. Microbiol.">
        <title>The Global Catalogue of Microorganisms (GCM) 10K type strain sequencing project: providing services to taxonomists for standard genome sequencing and annotation.</title>
        <authorList>
            <consortium name="The Broad Institute Genomics Platform"/>
            <consortium name="The Broad Institute Genome Sequencing Center for Infectious Disease"/>
            <person name="Wu L."/>
            <person name="Ma J."/>
        </authorList>
    </citation>
    <scope>NUCLEOTIDE SEQUENCE [LARGE SCALE GENOMIC DNA]</scope>
    <source>
        <strain evidence="7">JCM 30742</strain>
    </source>
</reference>
<dbReference type="Proteomes" id="UP001500752">
    <property type="component" value="Unassembled WGS sequence"/>
</dbReference>
<sequence length="280" mass="30594">MPIIEVKDLRKTFRGPQGQEVVAVDGVSLSVEPGECVGIIGESGSGKSTLGRLILRLNEADSGSIVLDGEDVRALTRRQLRKRRRDWQIVFQEPFASLNPRLTIRQIVEEPLIVARTYGGRAERLRRVTRTLEEVGLSADFLERRPANLSGGQQQRVGIARALVTDPDLVVLDEPTASLDLTIRASILRMLAELQVSRGLTYVFISHDIETVGRFCSRVAVMRRGRIVETGATSEVLDNPQEPYTQALMSAAMPPIPYSPDAAGDVSDTGVPCPGKAVTP</sequence>
<dbReference type="PANTHER" id="PTHR43776">
    <property type="entry name" value="TRANSPORT ATP-BINDING PROTEIN"/>
    <property type="match status" value="1"/>
</dbReference>
<proteinExistence type="predicted"/>
<keyword evidence="3 6" id="KW-0067">ATP-binding</keyword>
<dbReference type="InterPro" id="IPR027417">
    <property type="entry name" value="P-loop_NTPase"/>
</dbReference>
<dbReference type="InterPro" id="IPR003439">
    <property type="entry name" value="ABC_transporter-like_ATP-bd"/>
</dbReference>
<evidence type="ECO:0000256" key="4">
    <source>
        <dbReference type="SAM" id="MobiDB-lite"/>
    </source>
</evidence>
<evidence type="ECO:0000256" key="2">
    <source>
        <dbReference type="ARBA" id="ARBA00022741"/>
    </source>
</evidence>
<dbReference type="PROSITE" id="PS50893">
    <property type="entry name" value="ABC_TRANSPORTER_2"/>
    <property type="match status" value="1"/>
</dbReference>
<gene>
    <name evidence="6" type="ORF">GCM10023081_22220</name>
</gene>
<accession>A0ABP7CDW9</accession>
<comment type="caution">
    <text evidence="6">The sequence shown here is derived from an EMBL/GenBank/DDBJ whole genome shotgun (WGS) entry which is preliminary data.</text>
</comment>
<dbReference type="GO" id="GO:0005524">
    <property type="term" value="F:ATP binding"/>
    <property type="evidence" value="ECO:0007669"/>
    <property type="project" value="UniProtKB-KW"/>
</dbReference>
<dbReference type="InterPro" id="IPR003593">
    <property type="entry name" value="AAA+_ATPase"/>
</dbReference>
<evidence type="ECO:0000256" key="3">
    <source>
        <dbReference type="ARBA" id="ARBA00022840"/>
    </source>
</evidence>
<dbReference type="CDD" id="cd03257">
    <property type="entry name" value="ABC_NikE_OppD_transporters"/>
    <property type="match status" value="1"/>
</dbReference>
<feature type="domain" description="ABC transporter" evidence="5">
    <location>
        <begin position="4"/>
        <end position="249"/>
    </location>
</feature>
<dbReference type="InterPro" id="IPR050319">
    <property type="entry name" value="ABC_transp_ATP-bind"/>
</dbReference>
<keyword evidence="2" id="KW-0547">Nucleotide-binding</keyword>
<protein>
    <submittedName>
        <fullName evidence="6">ATP-binding cassette domain-containing protein</fullName>
    </submittedName>
</protein>
<organism evidence="6 7">
    <name type="scientific">Arthrobacter ginkgonis</name>
    <dbReference type="NCBI Taxonomy" id="1630594"/>
    <lineage>
        <taxon>Bacteria</taxon>
        <taxon>Bacillati</taxon>
        <taxon>Actinomycetota</taxon>
        <taxon>Actinomycetes</taxon>
        <taxon>Micrococcales</taxon>
        <taxon>Micrococcaceae</taxon>
        <taxon>Arthrobacter</taxon>
    </lineage>
</organism>
<evidence type="ECO:0000256" key="1">
    <source>
        <dbReference type="ARBA" id="ARBA00022448"/>
    </source>
</evidence>
<keyword evidence="1" id="KW-0813">Transport</keyword>
<feature type="region of interest" description="Disordered" evidence="4">
    <location>
        <begin position="259"/>
        <end position="280"/>
    </location>
</feature>
<dbReference type="Gene3D" id="3.40.50.300">
    <property type="entry name" value="P-loop containing nucleotide triphosphate hydrolases"/>
    <property type="match status" value="1"/>
</dbReference>
<name>A0ABP7CDW9_9MICC</name>
<dbReference type="SUPFAM" id="SSF52540">
    <property type="entry name" value="P-loop containing nucleoside triphosphate hydrolases"/>
    <property type="match status" value="1"/>
</dbReference>
<evidence type="ECO:0000313" key="7">
    <source>
        <dbReference type="Proteomes" id="UP001500752"/>
    </source>
</evidence>